<evidence type="ECO:0000256" key="1">
    <source>
        <dbReference type="SAM" id="Coils"/>
    </source>
</evidence>
<dbReference type="SUPFAM" id="SSF50156">
    <property type="entry name" value="PDZ domain-like"/>
    <property type="match status" value="2"/>
</dbReference>
<evidence type="ECO:0000259" key="2">
    <source>
        <dbReference type="PROSITE" id="PS50106"/>
    </source>
</evidence>
<dbReference type="Pfam" id="PF00595">
    <property type="entry name" value="PDZ"/>
    <property type="match status" value="1"/>
</dbReference>
<dbReference type="EMBL" id="HBKN01046379">
    <property type="protein sequence ID" value="CAE2336068.1"/>
    <property type="molecule type" value="Transcribed_RNA"/>
</dbReference>
<proteinExistence type="predicted"/>
<gene>
    <name evidence="3" type="ORF">GTHE00462_LOCUS36218</name>
</gene>
<dbReference type="Gene3D" id="2.30.42.10">
    <property type="match status" value="2"/>
</dbReference>
<accession>A0A7S4PIB3</accession>
<dbReference type="PROSITE" id="PS50106">
    <property type="entry name" value="PDZ"/>
    <property type="match status" value="1"/>
</dbReference>
<feature type="coiled-coil region" evidence="1">
    <location>
        <begin position="596"/>
        <end position="654"/>
    </location>
</feature>
<dbReference type="InterPro" id="IPR001478">
    <property type="entry name" value="PDZ"/>
</dbReference>
<feature type="coiled-coil region" evidence="1">
    <location>
        <begin position="691"/>
        <end position="725"/>
    </location>
</feature>
<dbReference type="SMART" id="SM00228">
    <property type="entry name" value="PDZ"/>
    <property type="match status" value="2"/>
</dbReference>
<feature type="coiled-coil region" evidence="1">
    <location>
        <begin position="424"/>
        <end position="539"/>
    </location>
</feature>
<dbReference type="InterPro" id="IPR036034">
    <property type="entry name" value="PDZ_sf"/>
</dbReference>
<feature type="coiled-coil region" evidence="1">
    <location>
        <begin position="123"/>
        <end position="164"/>
    </location>
</feature>
<reference evidence="3" key="1">
    <citation type="submission" date="2021-01" db="EMBL/GenBank/DDBJ databases">
        <authorList>
            <person name="Corre E."/>
            <person name="Pelletier E."/>
            <person name="Niang G."/>
            <person name="Scheremetjew M."/>
            <person name="Finn R."/>
            <person name="Kale V."/>
            <person name="Holt S."/>
            <person name="Cochrane G."/>
            <person name="Meng A."/>
            <person name="Brown T."/>
            <person name="Cohen L."/>
        </authorList>
    </citation>
    <scope>NUCLEOTIDE SEQUENCE</scope>
    <source>
        <strain evidence="3">CCMP 2712</strain>
    </source>
</reference>
<evidence type="ECO:0000313" key="3">
    <source>
        <dbReference type="EMBL" id="CAE2336068.1"/>
    </source>
</evidence>
<sequence length="861" mass="99963">MAGIGITFEKVQWDGATWPTVTEIFPNGPAERCGNVFLNDILMFADGYNCRNLDLRALRDILIRRNESPVELVLRSNDGQQRTVVIRRESMESWSPRKESQQFLKQKTFNSPISENHQRSNDLDILHSKIISLEKTIDNLKSEKMEEENRRKNAELKASIYDQEKKFYDDSFDSLLKKLSDIAHHFKLAEQMAREMTERANLADKVKINAEEMCQLAEEREIMTRNMLMKEMDKRKETESILREKNEVIKKLEGDLETKQRVEDEIESLQKDLHDLQDIIHQKDSSLHEHACLVKEVDRLKAKLEEEQRLYAMEMDEVREENQAYKQQILRLESKLKTTSSIAGESALREQGMNQKFNELKEQLIRSSIQTTDLTSLLSQEAKFIVSAEQMVQELTASENSLVAAATDLCSKHTALLKANKNLKAEFELERKTAANKLKMAETQMKELREEMENQSEKREEELKNMRQRLQEMVRNNSRLQTCMEEEEAKCAKLVSDLKYRTEEAAALKREKEDVTATLKSLDEKLIATELQRDAVKQELEQIKVINGRFEKQTAELLEMSTKVKMESKESERELTTLKSFHQETLEKYHEEKSLNTVLKNELDREVALKSDLERKLQSLKEELGRTRDISRENSEFRLEIGRLQNRNQEYLSQIRYLQEIQDKSVQLSSFMITMYETFLSKLSEKEGKVIASLTAEKKELLQLVKRVEEERDVLKDEIRRINALPNPVGVGLELKEDIFHLADGRQERRVTVESMILGMSASNSNVIQKGDELLQVNGQNVDDLPFPAIRESVCGQRGSLVSFRFRRFQESANSSSPSKDFQVVLKRGSWGAEHAVVSPEDQDLLDVRSWPRKDSMNLQK</sequence>
<protein>
    <recommendedName>
        <fullName evidence="2">PDZ domain-containing protein</fullName>
    </recommendedName>
</protein>
<feature type="coiled-coil region" evidence="1">
    <location>
        <begin position="235"/>
        <end position="335"/>
    </location>
</feature>
<keyword evidence="1" id="KW-0175">Coiled coil</keyword>
<name>A0A7S4PIB3_GUITH</name>
<dbReference type="AlphaFoldDB" id="A0A7S4PIB3"/>
<feature type="domain" description="PDZ" evidence="2">
    <location>
        <begin position="721"/>
        <end position="785"/>
    </location>
</feature>
<organism evidence="3">
    <name type="scientific">Guillardia theta</name>
    <name type="common">Cryptophyte</name>
    <name type="synonym">Cryptomonas phi</name>
    <dbReference type="NCBI Taxonomy" id="55529"/>
    <lineage>
        <taxon>Eukaryota</taxon>
        <taxon>Cryptophyceae</taxon>
        <taxon>Pyrenomonadales</taxon>
        <taxon>Geminigeraceae</taxon>
        <taxon>Guillardia</taxon>
    </lineage>
</organism>